<dbReference type="AlphaFoldDB" id="R2V0U3"/>
<reference evidence="5 7" key="2">
    <citation type="submission" date="2013-03" db="EMBL/GenBank/DDBJ databases">
        <title>The Genome Sequence of Enterococcus gilvus ATCC BAA-350 (PacBio/Illumina hybrid assembly).</title>
        <authorList>
            <consortium name="The Broad Institute Genomics Platform"/>
            <consortium name="The Broad Institute Genome Sequencing Center for Infectious Disease"/>
            <person name="Earl A."/>
            <person name="Russ C."/>
            <person name="Gilmore M."/>
            <person name="Surin D."/>
            <person name="Walker B."/>
            <person name="Young S."/>
            <person name="Zeng Q."/>
            <person name="Gargeya S."/>
            <person name="Fitzgerald M."/>
            <person name="Haas B."/>
            <person name="Abouelleil A."/>
            <person name="Allen A.W."/>
            <person name="Alvarado L."/>
            <person name="Arachchi H.M."/>
            <person name="Berlin A.M."/>
            <person name="Chapman S.B."/>
            <person name="Gainer-Dewar J."/>
            <person name="Goldberg J."/>
            <person name="Griggs A."/>
            <person name="Gujja S."/>
            <person name="Hansen M."/>
            <person name="Howarth C."/>
            <person name="Imamovic A."/>
            <person name="Ireland A."/>
            <person name="Larimer J."/>
            <person name="McCowan C."/>
            <person name="Murphy C."/>
            <person name="Pearson M."/>
            <person name="Poon T.W."/>
            <person name="Priest M."/>
            <person name="Roberts A."/>
            <person name="Saif S."/>
            <person name="Shea T."/>
            <person name="Sisk P."/>
            <person name="Sykes S."/>
            <person name="Wortman J."/>
            <person name="Nusbaum C."/>
            <person name="Birren B."/>
        </authorList>
    </citation>
    <scope>NUCLEOTIDE SEQUENCE [LARGE SCALE GENOMIC DNA]</scope>
    <source>
        <strain evidence="5 7">ATCC BAA-350</strain>
    </source>
</reference>
<accession>R2V0U3</accession>
<comment type="caution">
    <text evidence="4">The sequence shown here is derived from an EMBL/GenBank/DDBJ whole genome shotgun (WGS) entry which is preliminary data.</text>
</comment>
<protein>
    <submittedName>
        <fullName evidence="4">Spx/MgsR family transcriptional regulator</fullName>
    </submittedName>
</protein>
<dbReference type="PANTHER" id="PTHR30041:SF7">
    <property type="entry name" value="GLOBAL TRANSCRIPTIONAL REGULATOR SPX"/>
    <property type="match status" value="1"/>
</dbReference>
<evidence type="ECO:0000256" key="1">
    <source>
        <dbReference type="ARBA" id="ARBA00023157"/>
    </source>
</evidence>
<dbReference type="PANTHER" id="PTHR30041">
    <property type="entry name" value="ARSENATE REDUCTASE"/>
    <property type="match status" value="1"/>
</dbReference>
<dbReference type="PROSITE" id="PS51353">
    <property type="entry name" value="ARSC"/>
    <property type="match status" value="1"/>
</dbReference>
<gene>
    <name evidence="5" type="ORF">I592_04200</name>
    <name evidence="4" type="ORF">UKC_04140</name>
</gene>
<dbReference type="EMBL" id="ASWH01000005">
    <property type="protein sequence ID" value="EOW77224.1"/>
    <property type="molecule type" value="Genomic_DNA"/>
</dbReference>
<dbReference type="InterPro" id="IPR006660">
    <property type="entry name" value="Arsenate_reductase-like"/>
</dbReference>
<evidence type="ECO:0000256" key="3">
    <source>
        <dbReference type="PROSITE-ProRule" id="PRU01282"/>
    </source>
</evidence>
<reference evidence="4 6" key="1">
    <citation type="submission" date="2013-02" db="EMBL/GenBank/DDBJ databases">
        <title>The Genome Sequence of Enterococcus gilvus ATCC BAA-350.</title>
        <authorList>
            <consortium name="The Broad Institute Genome Sequencing Platform"/>
            <consortium name="The Broad Institute Genome Sequencing Center for Infectious Disease"/>
            <person name="Earl A.M."/>
            <person name="Gilmore M.S."/>
            <person name="Lebreton F."/>
            <person name="Walker B."/>
            <person name="Young S.K."/>
            <person name="Zeng Q."/>
            <person name="Gargeya S."/>
            <person name="Fitzgerald M."/>
            <person name="Haas B."/>
            <person name="Abouelleil A."/>
            <person name="Alvarado L."/>
            <person name="Arachchi H.M."/>
            <person name="Berlin A.M."/>
            <person name="Chapman S.B."/>
            <person name="Dewar J."/>
            <person name="Goldberg J."/>
            <person name="Griggs A."/>
            <person name="Gujja S."/>
            <person name="Hansen M."/>
            <person name="Howarth C."/>
            <person name="Imamovic A."/>
            <person name="Larimer J."/>
            <person name="McCowan C."/>
            <person name="Murphy C."/>
            <person name="Neiman D."/>
            <person name="Pearson M."/>
            <person name="Priest M."/>
            <person name="Roberts A."/>
            <person name="Saif S."/>
            <person name="Shea T."/>
            <person name="Sisk P."/>
            <person name="Sykes S."/>
            <person name="Wortman J."/>
            <person name="Nusbaum C."/>
            <person name="Birren B."/>
        </authorList>
    </citation>
    <scope>NUCLEOTIDE SEQUENCE [LARGE SCALE GENOMIC DNA]</scope>
    <source>
        <strain evidence="4 6">ATCC BAA-350</strain>
    </source>
</reference>
<dbReference type="InterPro" id="IPR006504">
    <property type="entry name" value="Tscrpt_reg_Spx/MgsR"/>
</dbReference>
<evidence type="ECO:0000256" key="2">
    <source>
        <dbReference type="ARBA" id="ARBA00023284"/>
    </source>
</evidence>
<name>R2V0U3_9ENTE</name>
<dbReference type="OrthoDB" id="2242700at2"/>
<dbReference type="HOGENOM" id="CLU_116644_2_1_9"/>
<dbReference type="NCBIfam" id="TIGR01617">
    <property type="entry name" value="arsC_related"/>
    <property type="match status" value="1"/>
</dbReference>
<evidence type="ECO:0000313" key="6">
    <source>
        <dbReference type="Proteomes" id="UP000013750"/>
    </source>
</evidence>
<dbReference type="EMBL" id="AJDQ01000034">
    <property type="protein sequence ID" value="EOI51465.1"/>
    <property type="molecule type" value="Genomic_DNA"/>
</dbReference>
<dbReference type="PATRIC" id="fig|1158614.3.peg.4115"/>
<dbReference type="InterPro" id="IPR036249">
    <property type="entry name" value="Thioredoxin-like_sf"/>
</dbReference>
<dbReference type="Proteomes" id="UP000014160">
    <property type="component" value="Unassembled WGS sequence"/>
</dbReference>
<evidence type="ECO:0000313" key="5">
    <source>
        <dbReference type="EMBL" id="EOW77224.1"/>
    </source>
</evidence>
<organism evidence="4 6">
    <name type="scientific">Enterococcus gilvus ATCC BAA-350</name>
    <dbReference type="NCBI Taxonomy" id="1158614"/>
    <lineage>
        <taxon>Bacteria</taxon>
        <taxon>Bacillati</taxon>
        <taxon>Bacillota</taxon>
        <taxon>Bacilli</taxon>
        <taxon>Lactobacillales</taxon>
        <taxon>Enterococcaceae</taxon>
        <taxon>Enterococcus</taxon>
    </lineage>
</organism>
<dbReference type="eggNOG" id="COG1393">
    <property type="taxonomic scope" value="Bacteria"/>
</dbReference>
<evidence type="ECO:0000313" key="4">
    <source>
        <dbReference type="EMBL" id="EOI51465.1"/>
    </source>
</evidence>
<evidence type="ECO:0000313" key="7">
    <source>
        <dbReference type="Proteomes" id="UP000014160"/>
    </source>
</evidence>
<sequence>MLRVFVQKSHVSCKKLLNWLDEQGVNYEKRYIDEVPLSEKELLNILSFTENGFEEILSTRSLKNQLNLTESDIEPLSVKQLVALMVKNPSLIKRPFVIRGEKLYIGYDKDQVYTLIPKDVRYKKRNEFRYVSKT</sequence>
<proteinExistence type="inferred from homology"/>
<comment type="similarity">
    <text evidence="3">Belongs to the ArsC family.</text>
</comment>
<keyword evidence="1" id="KW-1015">Disulfide bond</keyword>
<dbReference type="Gene3D" id="3.40.30.10">
    <property type="entry name" value="Glutaredoxin"/>
    <property type="match status" value="1"/>
</dbReference>
<keyword evidence="7" id="KW-1185">Reference proteome</keyword>
<dbReference type="SUPFAM" id="SSF52833">
    <property type="entry name" value="Thioredoxin-like"/>
    <property type="match status" value="1"/>
</dbReference>
<dbReference type="Pfam" id="PF03960">
    <property type="entry name" value="ArsC"/>
    <property type="match status" value="1"/>
</dbReference>
<dbReference type="Proteomes" id="UP000013750">
    <property type="component" value="Unassembled WGS sequence"/>
</dbReference>
<keyword evidence="2" id="KW-0676">Redox-active center</keyword>